<organism evidence="2 3">
    <name type="scientific">Hoeflea poritis</name>
    <dbReference type="NCBI Taxonomy" id="2993659"/>
    <lineage>
        <taxon>Bacteria</taxon>
        <taxon>Pseudomonadati</taxon>
        <taxon>Pseudomonadota</taxon>
        <taxon>Alphaproteobacteria</taxon>
        <taxon>Hyphomicrobiales</taxon>
        <taxon>Rhizobiaceae</taxon>
        <taxon>Hoeflea</taxon>
    </lineage>
</organism>
<reference evidence="2" key="1">
    <citation type="submission" date="2022-11" db="EMBL/GenBank/DDBJ databases">
        <title>Hoeflea poritis sp. nov., isolated from scleractinian coral Porites lutea.</title>
        <authorList>
            <person name="Zhang G."/>
            <person name="Wei Q."/>
            <person name="Cai L."/>
        </authorList>
    </citation>
    <scope>NUCLEOTIDE SEQUENCE</scope>
    <source>
        <strain evidence="2">E7-10</strain>
    </source>
</reference>
<dbReference type="InterPro" id="IPR000825">
    <property type="entry name" value="SUF_FeS_clus_asmbl_SufBD_core"/>
</dbReference>
<dbReference type="SUPFAM" id="SSF101960">
    <property type="entry name" value="Stabilizer of iron transporter SufD"/>
    <property type="match status" value="1"/>
</dbReference>
<proteinExistence type="predicted"/>
<evidence type="ECO:0000313" key="3">
    <source>
        <dbReference type="Proteomes" id="UP001148313"/>
    </source>
</evidence>
<dbReference type="EMBL" id="JAPJZH010000015">
    <property type="protein sequence ID" value="MDA4847794.1"/>
    <property type="molecule type" value="Genomic_DNA"/>
</dbReference>
<evidence type="ECO:0000259" key="1">
    <source>
        <dbReference type="Pfam" id="PF01458"/>
    </source>
</evidence>
<sequence length="423" mass="45542">MNMQSKRPITAAEQGLVDSFVNRLGSLPGDQTITEIRDGYIEDIKRDGLPTRRIEAWHYTDLRSLLKTVPQDTGDTAGPVEPLVAGSNVLAVAAGQADDAVAADGIQISQYRDALSDGSARSRMAVHGADDVIGRLNGALTRDGFALDIADGVSLEKPLEIQMVQGGGQGHARFPVTIGAGAKGTFVERHVSVSDDSALVSSITDLKVGDNAEIVWVIAQERGLQDTHFGQINIELGAGATLTLFVANSGGELVRQEIHIRARGEGSELILRGVNLLGGQSHTDVTMTLDHLVPNCVSTETFRNVVFDRARGVFQGQIRVAQIAQKTDAQMACNTLLLSDDGEFSSKPELEIFADDVQCAHGATVADIDENHLFYLKSRGIGDKKARAMLVNAFIAEIVEELEDEALIEALEARFEEWLDHHG</sequence>
<keyword evidence="3" id="KW-1185">Reference proteome</keyword>
<name>A0ABT4VT56_9HYPH</name>
<dbReference type="NCBIfam" id="TIGR01981">
    <property type="entry name" value="sufD"/>
    <property type="match status" value="1"/>
</dbReference>
<comment type="caution">
    <text evidence="2">The sequence shown here is derived from an EMBL/GenBank/DDBJ whole genome shotgun (WGS) entry which is preliminary data.</text>
</comment>
<accession>A0ABT4VT56</accession>
<dbReference type="InterPro" id="IPR055346">
    <property type="entry name" value="Fe-S_cluster_assembly_SufBD"/>
</dbReference>
<dbReference type="PANTHER" id="PTHR43575:SF1">
    <property type="entry name" value="PROTEIN ABCI7, CHLOROPLASTIC"/>
    <property type="match status" value="1"/>
</dbReference>
<dbReference type="InterPro" id="IPR037284">
    <property type="entry name" value="SUF_FeS_clus_asmbl_SufBD_sf"/>
</dbReference>
<feature type="domain" description="SUF system FeS cluster assembly SufBD core" evidence="1">
    <location>
        <begin position="170"/>
        <end position="394"/>
    </location>
</feature>
<dbReference type="Proteomes" id="UP001148313">
    <property type="component" value="Unassembled WGS sequence"/>
</dbReference>
<gene>
    <name evidence="2" type="primary">sufD</name>
    <name evidence="2" type="ORF">OOZ53_20710</name>
</gene>
<dbReference type="InterPro" id="IPR011542">
    <property type="entry name" value="SUF_FeS_clus_asmbl_SufD"/>
</dbReference>
<protein>
    <submittedName>
        <fullName evidence="2">Fe-S cluster assembly protein SufD</fullName>
    </submittedName>
</protein>
<dbReference type="Pfam" id="PF01458">
    <property type="entry name" value="SUFBD_core"/>
    <property type="match status" value="1"/>
</dbReference>
<dbReference type="PANTHER" id="PTHR43575">
    <property type="entry name" value="PROTEIN ABCI7, CHLOROPLASTIC"/>
    <property type="match status" value="1"/>
</dbReference>
<evidence type="ECO:0000313" key="2">
    <source>
        <dbReference type="EMBL" id="MDA4847794.1"/>
    </source>
</evidence>
<dbReference type="RefSeq" id="WP_271091633.1">
    <property type="nucleotide sequence ID" value="NZ_JAPJZH010000015.1"/>
</dbReference>